<evidence type="ECO:0000256" key="3">
    <source>
        <dbReference type="PROSITE-ProRule" id="PRU00023"/>
    </source>
</evidence>
<dbReference type="EMBL" id="MCFG01000030">
    <property type="protein sequence ID" value="ORX85806.1"/>
    <property type="molecule type" value="Genomic_DNA"/>
</dbReference>
<dbReference type="AlphaFoldDB" id="A0A1Y1XK24"/>
<dbReference type="SMART" id="SM00248">
    <property type="entry name" value="ANK"/>
    <property type="match status" value="10"/>
</dbReference>
<organism evidence="4 5">
    <name type="scientific">Anaeromyces robustus</name>
    <dbReference type="NCBI Taxonomy" id="1754192"/>
    <lineage>
        <taxon>Eukaryota</taxon>
        <taxon>Fungi</taxon>
        <taxon>Fungi incertae sedis</taxon>
        <taxon>Chytridiomycota</taxon>
        <taxon>Chytridiomycota incertae sedis</taxon>
        <taxon>Neocallimastigomycetes</taxon>
        <taxon>Neocallimastigales</taxon>
        <taxon>Neocallimastigaceae</taxon>
        <taxon>Anaeromyces</taxon>
    </lineage>
</organism>
<reference evidence="4 5" key="1">
    <citation type="submission" date="2016-08" db="EMBL/GenBank/DDBJ databases">
        <title>A Parts List for Fungal Cellulosomes Revealed by Comparative Genomics.</title>
        <authorList>
            <consortium name="DOE Joint Genome Institute"/>
            <person name="Haitjema C.H."/>
            <person name="Gilmore S.P."/>
            <person name="Henske J.K."/>
            <person name="Solomon K.V."/>
            <person name="De Groot R."/>
            <person name="Kuo A."/>
            <person name="Mondo S.J."/>
            <person name="Salamov A.A."/>
            <person name="Labutti K."/>
            <person name="Zhao Z."/>
            <person name="Chiniquy J."/>
            <person name="Barry K."/>
            <person name="Brewer H.M."/>
            <person name="Purvine S.O."/>
            <person name="Wright A.T."/>
            <person name="Boxma B."/>
            <person name="Van Alen T."/>
            <person name="Hackstein J.H."/>
            <person name="Baker S.E."/>
            <person name="Grigoriev I.V."/>
            <person name="O'Malley M.A."/>
        </authorList>
    </citation>
    <scope>NUCLEOTIDE SEQUENCE [LARGE SCALE GENOMIC DNA]</scope>
    <source>
        <strain evidence="4 5">S4</strain>
    </source>
</reference>
<dbReference type="Pfam" id="PF13637">
    <property type="entry name" value="Ank_4"/>
    <property type="match status" value="1"/>
</dbReference>
<dbReference type="PROSITE" id="PS50297">
    <property type="entry name" value="ANK_REP_REGION"/>
    <property type="match status" value="1"/>
</dbReference>
<dbReference type="STRING" id="1754192.A0A1Y1XK24"/>
<keyword evidence="2 3" id="KW-0040">ANK repeat</keyword>
<evidence type="ECO:0000256" key="1">
    <source>
        <dbReference type="ARBA" id="ARBA00022737"/>
    </source>
</evidence>
<proteinExistence type="predicted"/>
<dbReference type="PANTHER" id="PTHR24198:SF165">
    <property type="entry name" value="ANKYRIN REPEAT-CONTAINING PROTEIN-RELATED"/>
    <property type="match status" value="1"/>
</dbReference>
<dbReference type="InterPro" id="IPR036770">
    <property type="entry name" value="Ankyrin_rpt-contain_sf"/>
</dbReference>
<dbReference type="PANTHER" id="PTHR24198">
    <property type="entry name" value="ANKYRIN REPEAT AND PROTEIN KINASE DOMAIN-CONTAINING PROTEIN"/>
    <property type="match status" value="1"/>
</dbReference>
<dbReference type="SUPFAM" id="SSF48403">
    <property type="entry name" value="Ankyrin repeat"/>
    <property type="match status" value="1"/>
</dbReference>
<feature type="repeat" description="ANK" evidence="3">
    <location>
        <begin position="434"/>
        <end position="466"/>
    </location>
</feature>
<evidence type="ECO:0000313" key="5">
    <source>
        <dbReference type="Proteomes" id="UP000193944"/>
    </source>
</evidence>
<dbReference type="Pfam" id="PF12796">
    <property type="entry name" value="Ank_2"/>
    <property type="match status" value="1"/>
</dbReference>
<sequence>MDFENFEETFIDDLSNNSFECLEKINEYQVLIEKTFDEKENPEKINNFVNKLNNVILNIKDDFKLVESILRHDSFKNILSIFKKSDILIKACQNENVELIKLALSLEVDTCVQNNNGMTALMYAAKNDKLFFFVEKLLDNNDASINLENKNGETALFYSVYNMKTLNKFVNCKSVNINHLNKNHENILIYCCKNDILEPLKILCYIDIDVNVVNNEEKTAAIYLVENGRYHEFQILAGGNTDLDYKNKRGETILSVLIKKIYEQNHTKDPNTIVPYMKILMILVQMDCNFNVSIDEEGNTPLMFFIMIRDFCSINYIMSFNRKLNVSLKNKNGDSAFTFSQKIGHRGLMERIMRHKSFNFDYYDKYNNSLIMNYICIGKKEMIAEVLKKRPSLLNDVNNNKESPLIIAVKLNKKDIIKYLIAQPKINLDQQDINGNTAIHYTVLNKNVELSDYLALAGANIHLKNNENKSPLDIADDMKHTVLVNTLEHPLPILTNDDDYEKIKKKKNKSKLFPFKKYKKKDKSKNKDDDISVNNNIINNNYKSNYKNIIHFEVNDNPMNYKPLEPFTEINEVVRKTYNYNNDAYNYNKNRGLKALATFTIGESVVDVLLGTIDIVGDFVIS</sequence>
<evidence type="ECO:0000313" key="4">
    <source>
        <dbReference type="EMBL" id="ORX85806.1"/>
    </source>
</evidence>
<evidence type="ECO:0000256" key="2">
    <source>
        <dbReference type="ARBA" id="ARBA00023043"/>
    </source>
</evidence>
<accession>A0A1Y1XK24</accession>
<dbReference type="Gene3D" id="1.25.40.20">
    <property type="entry name" value="Ankyrin repeat-containing domain"/>
    <property type="match status" value="3"/>
</dbReference>
<protein>
    <submittedName>
        <fullName evidence="4">Ankyrin</fullName>
    </submittedName>
</protein>
<reference evidence="4 5" key="2">
    <citation type="submission" date="2016-08" db="EMBL/GenBank/DDBJ databases">
        <title>Pervasive Adenine N6-methylation of Active Genes in Fungi.</title>
        <authorList>
            <consortium name="DOE Joint Genome Institute"/>
            <person name="Mondo S.J."/>
            <person name="Dannebaum R.O."/>
            <person name="Kuo R.C."/>
            <person name="Labutti K."/>
            <person name="Haridas S."/>
            <person name="Kuo A."/>
            <person name="Salamov A."/>
            <person name="Ahrendt S.R."/>
            <person name="Lipzen A."/>
            <person name="Sullivan W."/>
            <person name="Andreopoulos W.B."/>
            <person name="Clum A."/>
            <person name="Lindquist E."/>
            <person name="Daum C."/>
            <person name="Ramamoorthy G.K."/>
            <person name="Gryganskyi A."/>
            <person name="Culley D."/>
            <person name="Magnuson J.K."/>
            <person name="James T.Y."/>
            <person name="O'Malley M.A."/>
            <person name="Stajich J.E."/>
            <person name="Spatafora J.W."/>
            <person name="Visel A."/>
            <person name="Grigoriev I.V."/>
        </authorList>
    </citation>
    <scope>NUCLEOTIDE SEQUENCE [LARGE SCALE GENOMIC DNA]</scope>
    <source>
        <strain evidence="4 5">S4</strain>
    </source>
</reference>
<keyword evidence="1" id="KW-0677">Repeat</keyword>
<dbReference type="InterPro" id="IPR002110">
    <property type="entry name" value="Ankyrin_rpt"/>
</dbReference>
<dbReference type="PROSITE" id="PS50088">
    <property type="entry name" value="ANK_REPEAT"/>
    <property type="match status" value="2"/>
</dbReference>
<name>A0A1Y1XK24_9FUNG</name>
<gene>
    <name evidence="4" type="ORF">BCR32DRAFT_265442</name>
</gene>
<comment type="caution">
    <text evidence="4">The sequence shown here is derived from an EMBL/GenBank/DDBJ whole genome shotgun (WGS) entry which is preliminary data.</text>
</comment>
<dbReference type="OrthoDB" id="428895at2759"/>
<feature type="repeat" description="ANK" evidence="3">
    <location>
        <begin position="116"/>
        <end position="150"/>
    </location>
</feature>
<dbReference type="Proteomes" id="UP000193944">
    <property type="component" value="Unassembled WGS sequence"/>
</dbReference>
<keyword evidence="5" id="KW-1185">Reference proteome</keyword>